<reference evidence="3 4" key="1">
    <citation type="journal article" date="2018" name="Plant J.">
        <title>Genome sequences of Chlorella sorokiniana UTEX 1602 and Micractinium conductrix SAG 241.80: implications to maltose excretion by a green alga.</title>
        <authorList>
            <person name="Arriola M.B."/>
            <person name="Velmurugan N."/>
            <person name="Zhang Y."/>
            <person name="Plunkett M.H."/>
            <person name="Hondzo H."/>
            <person name="Barney B.M."/>
        </authorList>
    </citation>
    <scope>NUCLEOTIDE SEQUENCE [LARGE SCALE GENOMIC DNA]</scope>
    <source>
        <strain evidence="3 4">SAG 241.80</strain>
    </source>
</reference>
<dbReference type="PANTHER" id="PTHR48218:SF3">
    <property type="entry name" value="OS07G0170800 PROTEIN"/>
    <property type="match status" value="1"/>
</dbReference>
<dbReference type="OrthoDB" id="539253at2759"/>
<evidence type="ECO:0000259" key="2">
    <source>
        <dbReference type="Pfam" id="PF12937"/>
    </source>
</evidence>
<proteinExistence type="predicted"/>
<keyword evidence="4" id="KW-1185">Reference proteome</keyword>
<organism evidence="3 4">
    <name type="scientific">Micractinium conductrix</name>
    <dbReference type="NCBI Taxonomy" id="554055"/>
    <lineage>
        <taxon>Eukaryota</taxon>
        <taxon>Viridiplantae</taxon>
        <taxon>Chlorophyta</taxon>
        <taxon>core chlorophytes</taxon>
        <taxon>Trebouxiophyceae</taxon>
        <taxon>Chlorellales</taxon>
        <taxon>Chlorellaceae</taxon>
        <taxon>Chlorella clade</taxon>
        <taxon>Micractinium</taxon>
    </lineage>
</organism>
<feature type="compositionally biased region" description="Low complexity" evidence="1">
    <location>
        <begin position="7"/>
        <end position="23"/>
    </location>
</feature>
<name>A0A2P6VMH8_9CHLO</name>
<dbReference type="AlphaFoldDB" id="A0A2P6VMH8"/>
<dbReference type="PANTHER" id="PTHR48218">
    <property type="entry name" value="F-BOX DOMAIN CONTAINING PROTEIN"/>
    <property type="match status" value="1"/>
</dbReference>
<feature type="domain" description="F-box" evidence="2">
    <location>
        <begin position="60"/>
        <end position="98"/>
    </location>
</feature>
<evidence type="ECO:0000313" key="4">
    <source>
        <dbReference type="Proteomes" id="UP000239649"/>
    </source>
</evidence>
<dbReference type="SUPFAM" id="SSF81383">
    <property type="entry name" value="F-box domain"/>
    <property type="match status" value="1"/>
</dbReference>
<protein>
    <submittedName>
        <fullName evidence="3">F-box family isoform A</fullName>
    </submittedName>
</protein>
<dbReference type="InterPro" id="IPR001810">
    <property type="entry name" value="F-box_dom"/>
</dbReference>
<dbReference type="Pfam" id="PF12937">
    <property type="entry name" value="F-box-like"/>
    <property type="match status" value="1"/>
</dbReference>
<dbReference type="InterPro" id="IPR036047">
    <property type="entry name" value="F-box-like_dom_sf"/>
</dbReference>
<dbReference type="Gene3D" id="1.20.1280.50">
    <property type="match status" value="1"/>
</dbReference>
<dbReference type="Proteomes" id="UP000239649">
    <property type="component" value="Unassembled WGS sequence"/>
</dbReference>
<sequence>MPVATRAQQAPQAAVGGVAQLGPASPPPRPHQRAAEPALHQPPADASGSVCPLAALGVDLFYEVLSHLGDAETLQAAERVSRGWRAAIADGRLWRPLCEAAWAACVYSPAAARPDLTWRQRHALTLADRQRATLTADELCTFTWLFRFKSEAGRFWLALDPWWVGLPQLRRFFHADGSLTAAPEDPLWAALAGEHETRWRFCKTRHGVKGLYVKVNHWPSLTVSRTPAGGWQLENEWVVYAAALQPGGPYARGLLPGVASHQE</sequence>
<evidence type="ECO:0000313" key="3">
    <source>
        <dbReference type="EMBL" id="PSC75298.1"/>
    </source>
</evidence>
<evidence type="ECO:0000256" key="1">
    <source>
        <dbReference type="SAM" id="MobiDB-lite"/>
    </source>
</evidence>
<comment type="caution">
    <text evidence="3">The sequence shown here is derived from an EMBL/GenBank/DDBJ whole genome shotgun (WGS) entry which is preliminary data.</text>
</comment>
<accession>A0A2P6VMH8</accession>
<dbReference type="EMBL" id="LHPF02000002">
    <property type="protein sequence ID" value="PSC75298.1"/>
    <property type="molecule type" value="Genomic_DNA"/>
</dbReference>
<feature type="region of interest" description="Disordered" evidence="1">
    <location>
        <begin position="1"/>
        <end position="43"/>
    </location>
</feature>
<gene>
    <name evidence="3" type="ORF">C2E20_1388</name>
</gene>